<protein>
    <submittedName>
        <fullName evidence="1">Reverse transcriptase-like protein</fullName>
    </submittedName>
</protein>
<evidence type="ECO:0000313" key="1">
    <source>
        <dbReference type="EMBL" id="KAH9791666.1"/>
    </source>
</evidence>
<comment type="caution">
    <text evidence="1">The sequence shown here is derived from an EMBL/GenBank/DDBJ whole genome shotgun (WGS) entry which is preliminary data.</text>
</comment>
<dbReference type="EMBL" id="CM039171">
    <property type="protein sequence ID" value="KAH9791666.1"/>
    <property type="molecule type" value="Genomic_DNA"/>
</dbReference>
<organism evidence="1 2">
    <name type="scientific">Citrus sinensis</name>
    <name type="common">Sweet orange</name>
    <name type="synonym">Citrus aurantium var. sinensis</name>
    <dbReference type="NCBI Taxonomy" id="2711"/>
    <lineage>
        <taxon>Eukaryota</taxon>
        <taxon>Viridiplantae</taxon>
        <taxon>Streptophyta</taxon>
        <taxon>Embryophyta</taxon>
        <taxon>Tracheophyta</taxon>
        <taxon>Spermatophyta</taxon>
        <taxon>Magnoliopsida</taxon>
        <taxon>eudicotyledons</taxon>
        <taxon>Gunneridae</taxon>
        <taxon>Pentapetalae</taxon>
        <taxon>rosids</taxon>
        <taxon>malvids</taxon>
        <taxon>Sapindales</taxon>
        <taxon>Rutaceae</taxon>
        <taxon>Aurantioideae</taxon>
        <taxon>Citrus</taxon>
    </lineage>
</organism>
<dbReference type="Proteomes" id="UP000829398">
    <property type="component" value="Chromosome 2"/>
</dbReference>
<gene>
    <name evidence="1" type="ORF">KPL71_003840</name>
</gene>
<reference evidence="2" key="1">
    <citation type="journal article" date="2023" name="Hortic. Res.">
        <title>A chromosome-level phased genome enabling allele-level studies in sweet orange: a case study on citrus Huanglongbing tolerance.</title>
        <authorList>
            <person name="Wu B."/>
            <person name="Yu Q."/>
            <person name="Deng Z."/>
            <person name="Duan Y."/>
            <person name="Luo F."/>
            <person name="Gmitter F. Jr."/>
        </authorList>
    </citation>
    <scope>NUCLEOTIDE SEQUENCE [LARGE SCALE GENOMIC DNA]</scope>
    <source>
        <strain evidence="2">cv. Valencia</strain>
    </source>
</reference>
<accession>A0ACB8N1E1</accession>
<sequence length="236" mass="26521">MWRAARNLLPTAQNLWKKKILSSPWCQRCRRTRESTYHALVSCKVSQKVWKGGDMFGFLQEMAGKRSKSDMELIVATCWAIWSERNLFIFENKKEDSQLSAAKADAVVYSYKKIQLPQLQTSIEKKSNATSNWQSPPPGCFKVNVDASVVVEQRRVGLGAVIRDARGKVIAAATKPSCFQQEVAYAEAEAARFGVAIAEKVGCWPLIIETDSQEVVDLVLNKKSTRTELYLVISDL</sequence>
<keyword evidence="2" id="KW-1185">Reference proteome</keyword>
<evidence type="ECO:0000313" key="2">
    <source>
        <dbReference type="Proteomes" id="UP000829398"/>
    </source>
</evidence>
<proteinExistence type="predicted"/>
<name>A0ACB8N1E1_CITSI</name>